<dbReference type="PANTHER" id="PTHR24033">
    <property type="entry name" value="EGF-LIKE DOMAIN-CONTAINING PROTEIN"/>
    <property type="match status" value="1"/>
</dbReference>
<sequence>METAEKKPPIFPFYGFDSFQSACVENPRKNNAICQSGFTYKGYRCLCPAGFKGARCQTVLSCKEAYEMNTKVKGKDGKVGFIAKKTKANGEITLLVESKPVPIFCHMENFGCGDGGWTPVMKMKGSKTAGSLYSLITDRKYRSTSRGRQKWKSLIGPSASMQPNCNKEGYNADADYVREFNAEFSEARIGILEEDHCRHLEFKPERAFDGKRLVNHIIRIAEVKVKKFCEAECHMEPYCVSFNLDKRMDGNGKYKCELNDVTHERHEDDWREDESSFYFAVENACLESPCKNNATCQSGFTDKGYRCLCPAGLKGPTCDEGLP</sequence>
<feature type="domain" description="EGF-like" evidence="2">
    <location>
        <begin position="281"/>
        <end position="319"/>
    </location>
</feature>
<reference evidence="4" key="1">
    <citation type="journal article" date="2017" name="bioRxiv">
        <title>Comparative analysis of the genomes of Stylophora pistillata and Acropora digitifera provides evidence for extensive differences between species of corals.</title>
        <authorList>
            <person name="Voolstra C.R."/>
            <person name="Li Y."/>
            <person name="Liew Y.J."/>
            <person name="Baumgarten S."/>
            <person name="Zoccola D."/>
            <person name="Flot J.-F."/>
            <person name="Tambutte S."/>
            <person name="Allemand D."/>
            <person name="Aranda M."/>
        </authorList>
    </citation>
    <scope>NUCLEOTIDE SEQUENCE [LARGE SCALE GENOMIC DNA]</scope>
</reference>
<dbReference type="AlphaFoldDB" id="A0A2B4R603"/>
<proteinExistence type="predicted"/>
<dbReference type="PROSITE" id="PS00022">
    <property type="entry name" value="EGF_1"/>
    <property type="match status" value="2"/>
</dbReference>
<comment type="caution">
    <text evidence="1">Lacks conserved residue(s) required for the propagation of feature annotation.</text>
</comment>
<evidence type="ECO:0000256" key="1">
    <source>
        <dbReference type="PROSITE-ProRule" id="PRU00076"/>
    </source>
</evidence>
<evidence type="ECO:0000313" key="4">
    <source>
        <dbReference type="Proteomes" id="UP000225706"/>
    </source>
</evidence>
<name>A0A2B4R603_STYPI</name>
<keyword evidence="1" id="KW-1015">Disulfide bond</keyword>
<gene>
    <name evidence="3" type="primary">notch1a</name>
    <name evidence="3" type="ORF">AWC38_SpisGene22114</name>
</gene>
<feature type="disulfide bond" evidence="1">
    <location>
        <begin position="290"/>
        <end position="307"/>
    </location>
</feature>
<dbReference type="SMART" id="SM00181">
    <property type="entry name" value="EGF"/>
    <property type="match status" value="2"/>
</dbReference>
<protein>
    <submittedName>
        <fullName evidence="3">Neurogenic locus notch-like protein 1</fullName>
    </submittedName>
</protein>
<dbReference type="Gene3D" id="2.10.25.10">
    <property type="entry name" value="Laminin"/>
    <property type="match status" value="2"/>
</dbReference>
<dbReference type="Proteomes" id="UP000225706">
    <property type="component" value="Unassembled WGS sequence"/>
</dbReference>
<dbReference type="SUPFAM" id="SSF57196">
    <property type="entry name" value="EGF/Laminin"/>
    <property type="match status" value="2"/>
</dbReference>
<dbReference type="PROSITE" id="PS50026">
    <property type="entry name" value="EGF_3"/>
    <property type="match status" value="2"/>
</dbReference>
<feature type="disulfide bond" evidence="1">
    <location>
        <begin position="47"/>
        <end position="56"/>
    </location>
</feature>
<evidence type="ECO:0000259" key="2">
    <source>
        <dbReference type="PROSITE" id="PS50026"/>
    </source>
</evidence>
<organism evidence="3 4">
    <name type="scientific">Stylophora pistillata</name>
    <name type="common">Smooth cauliflower coral</name>
    <dbReference type="NCBI Taxonomy" id="50429"/>
    <lineage>
        <taxon>Eukaryota</taxon>
        <taxon>Metazoa</taxon>
        <taxon>Cnidaria</taxon>
        <taxon>Anthozoa</taxon>
        <taxon>Hexacorallia</taxon>
        <taxon>Scleractinia</taxon>
        <taxon>Astrocoeniina</taxon>
        <taxon>Pocilloporidae</taxon>
        <taxon>Stylophora</taxon>
    </lineage>
</organism>
<accession>A0A2B4R603</accession>
<dbReference type="CDD" id="cd00054">
    <property type="entry name" value="EGF_CA"/>
    <property type="match status" value="2"/>
</dbReference>
<keyword evidence="4" id="KW-1185">Reference proteome</keyword>
<dbReference type="PANTHER" id="PTHR24033:SF151">
    <property type="entry name" value="NOTCH 2"/>
    <property type="match status" value="1"/>
</dbReference>
<dbReference type="InterPro" id="IPR051830">
    <property type="entry name" value="NOTCH_homolog"/>
</dbReference>
<comment type="caution">
    <text evidence="3">The sequence shown here is derived from an EMBL/GenBank/DDBJ whole genome shotgun (WGS) entry which is preliminary data.</text>
</comment>
<evidence type="ECO:0000313" key="3">
    <source>
        <dbReference type="EMBL" id="PFX13774.1"/>
    </source>
</evidence>
<feature type="domain" description="EGF-like" evidence="2">
    <location>
        <begin position="19"/>
        <end position="57"/>
    </location>
</feature>
<dbReference type="Pfam" id="PF00008">
    <property type="entry name" value="EGF"/>
    <property type="match status" value="1"/>
</dbReference>
<dbReference type="EMBL" id="LSMT01000899">
    <property type="protein sequence ID" value="PFX13774.1"/>
    <property type="molecule type" value="Genomic_DNA"/>
</dbReference>
<dbReference type="InterPro" id="IPR000742">
    <property type="entry name" value="EGF"/>
</dbReference>
<dbReference type="OrthoDB" id="4405280at2759"/>
<keyword evidence="1" id="KW-0245">EGF-like domain</keyword>
<feature type="disulfide bond" evidence="1">
    <location>
        <begin position="309"/>
        <end position="318"/>
    </location>
</feature>
<dbReference type="PROSITE" id="PS01186">
    <property type="entry name" value="EGF_2"/>
    <property type="match status" value="1"/>
</dbReference>